<dbReference type="EnsemblMetazoa" id="ASIC004157-RA">
    <property type="protein sequence ID" value="ASIC004157-PA"/>
    <property type="gene ID" value="ASIC004157"/>
</dbReference>
<name>A0A084VG66_ANOSI</name>
<sequence length="55" mass="6186">MNFALAGAEARQRKSDRSEIENVGWTREHFVWNRFSSRLAVKPSLSGKPIAVARG</sequence>
<keyword evidence="3" id="KW-1185">Reference proteome</keyword>
<reference evidence="1 3" key="1">
    <citation type="journal article" date="2014" name="BMC Genomics">
        <title>Genome sequence of Anopheles sinensis provides insight into genetics basis of mosquito competence for malaria parasites.</title>
        <authorList>
            <person name="Zhou D."/>
            <person name="Zhang D."/>
            <person name="Ding G."/>
            <person name="Shi L."/>
            <person name="Hou Q."/>
            <person name="Ye Y."/>
            <person name="Xu Y."/>
            <person name="Zhou H."/>
            <person name="Xiong C."/>
            <person name="Li S."/>
            <person name="Yu J."/>
            <person name="Hong S."/>
            <person name="Yu X."/>
            <person name="Zou P."/>
            <person name="Chen C."/>
            <person name="Chang X."/>
            <person name="Wang W."/>
            <person name="Lv Y."/>
            <person name="Sun Y."/>
            <person name="Ma L."/>
            <person name="Shen B."/>
            <person name="Zhu C."/>
        </authorList>
    </citation>
    <scope>NUCLEOTIDE SEQUENCE [LARGE SCALE GENOMIC DNA]</scope>
</reference>
<evidence type="ECO:0000313" key="3">
    <source>
        <dbReference type="Proteomes" id="UP000030765"/>
    </source>
</evidence>
<organism evidence="1">
    <name type="scientific">Anopheles sinensis</name>
    <name type="common">Mosquito</name>
    <dbReference type="NCBI Taxonomy" id="74873"/>
    <lineage>
        <taxon>Eukaryota</taxon>
        <taxon>Metazoa</taxon>
        <taxon>Ecdysozoa</taxon>
        <taxon>Arthropoda</taxon>
        <taxon>Hexapoda</taxon>
        <taxon>Insecta</taxon>
        <taxon>Pterygota</taxon>
        <taxon>Neoptera</taxon>
        <taxon>Endopterygota</taxon>
        <taxon>Diptera</taxon>
        <taxon>Nematocera</taxon>
        <taxon>Culicoidea</taxon>
        <taxon>Culicidae</taxon>
        <taxon>Anophelinae</taxon>
        <taxon>Anopheles</taxon>
    </lineage>
</organism>
<protein>
    <submittedName>
        <fullName evidence="1 2">Uncharacterized protein</fullName>
    </submittedName>
</protein>
<dbReference type="AlphaFoldDB" id="A0A084VG66"/>
<proteinExistence type="predicted"/>
<dbReference type="EMBL" id="KE524808">
    <property type="protein sequence ID" value="KFB36960.1"/>
    <property type="molecule type" value="Genomic_DNA"/>
</dbReference>
<reference evidence="2" key="2">
    <citation type="submission" date="2020-05" db="UniProtKB">
        <authorList>
            <consortium name="EnsemblMetazoa"/>
        </authorList>
    </citation>
    <scope>IDENTIFICATION</scope>
</reference>
<evidence type="ECO:0000313" key="1">
    <source>
        <dbReference type="EMBL" id="KFB36960.1"/>
    </source>
</evidence>
<accession>A0A084VG66</accession>
<dbReference type="Proteomes" id="UP000030765">
    <property type="component" value="Unassembled WGS sequence"/>
</dbReference>
<dbReference type="VEuPathDB" id="VectorBase:ASIC004157"/>
<dbReference type="EMBL" id="ATLV01012683">
    <property type="status" value="NOT_ANNOTATED_CDS"/>
    <property type="molecule type" value="Genomic_DNA"/>
</dbReference>
<evidence type="ECO:0000313" key="2">
    <source>
        <dbReference type="EnsemblMetazoa" id="ASIC004157-PA"/>
    </source>
</evidence>
<gene>
    <name evidence="1" type="ORF">ZHAS_00004157</name>
</gene>